<dbReference type="Gene3D" id="1.25.40.10">
    <property type="entry name" value="Tetratricopeptide repeat domain"/>
    <property type="match status" value="1"/>
</dbReference>
<feature type="transmembrane region" description="Helical" evidence="1">
    <location>
        <begin position="245"/>
        <end position="266"/>
    </location>
</feature>
<dbReference type="InterPro" id="IPR011990">
    <property type="entry name" value="TPR-like_helical_dom_sf"/>
</dbReference>
<protein>
    <recommendedName>
        <fullName evidence="4">Tetratricopeptide repeat-containing protein</fullName>
    </recommendedName>
</protein>
<evidence type="ECO:0000256" key="1">
    <source>
        <dbReference type="SAM" id="Phobius"/>
    </source>
</evidence>
<sequence>MAESCHYHSTVSASWQCQPCRRTYCGECIPGSSANYQGLGPECPLCRKPAEYIGASNGAKPFWQMGLFYFLYALKPGPLIVIALAAGASLLISGLGILALIALIAIIALVTRYNLLVIERLASGQLEAPEFTDALDGNSALLFLKVIGMSLIAVFGGYKLMGFGIGAVQVYAFVLSLLAPAAMIVLALEHSLRAAINPLKLLQFTLIIGWPYWLLWLTTTAASAAPSFLVGVTASKLPPWAIGPVIAACTAYFYTVTSAMMGYICLSRQQKLGIVAEPDENDTYMEEEQFNRARALAEAQILVRESDFKSARQALVDGLRRYPNDEALNERYYRLLLATQDKKALQELGPHLLGKFVHINRPHKAAELYLATKPIPPIKKPELRHALAEVLYQQHKYSLAAQLLNNLHKENYPQLDAAYLLLAQVYIEGMNREDLARKLLQFVRQRFPESPIRSQIDTLWKVLNNAEATS</sequence>
<feature type="transmembrane region" description="Helical" evidence="1">
    <location>
        <begin position="201"/>
        <end position="225"/>
    </location>
</feature>
<feature type="transmembrane region" description="Helical" evidence="1">
    <location>
        <begin position="170"/>
        <end position="189"/>
    </location>
</feature>
<keyword evidence="3" id="KW-1185">Reference proteome</keyword>
<keyword evidence="1" id="KW-1133">Transmembrane helix</keyword>
<dbReference type="SUPFAM" id="SSF48452">
    <property type="entry name" value="TPR-like"/>
    <property type="match status" value="1"/>
</dbReference>
<feature type="transmembrane region" description="Helical" evidence="1">
    <location>
        <begin position="97"/>
        <end position="118"/>
    </location>
</feature>
<organism evidence="2 3">
    <name type="scientific">Microbulbifer epialgicus</name>
    <dbReference type="NCBI Taxonomy" id="393907"/>
    <lineage>
        <taxon>Bacteria</taxon>
        <taxon>Pseudomonadati</taxon>
        <taxon>Pseudomonadota</taxon>
        <taxon>Gammaproteobacteria</taxon>
        <taxon>Cellvibrionales</taxon>
        <taxon>Microbulbiferaceae</taxon>
        <taxon>Microbulbifer</taxon>
    </lineage>
</organism>
<dbReference type="RefSeq" id="WP_371839945.1">
    <property type="nucleotide sequence ID" value="NZ_JBGMEK010000037.1"/>
</dbReference>
<evidence type="ECO:0000313" key="2">
    <source>
        <dbReference type="EMBL" id="MFA0812287.1"/>
    </source>
</evidence>
<dbReference type="Proteomes" id="UP001569428">
    <property type="component" value="Unassembled WGS sequence"/>
</dbReference>
<reference evidence="2 3" key="1">
    <citation type="submission" date="2024-08" db="EMBL/GenBank/DDBJ databases">
        <authorList>
            <person name="Ishaq N."/>
        </authorList>
    </citation>
    <scope>NUCLEOTIDE SEQUENCE [LARGE SCALE GENOMIC DNA]</scope>
    <source>
        <strain evidence="2 3">DSM 18651</strain>
    </source>
</reference>
<evidence type="ECO:0008006" key="4">
    <source>
        <dbReference type="Google" id="ProtNLM"/>
    </source>
</evidence>
<name>A0ABV4P1Z8_9GAMM</name>
<keyword evidence="1" id="KW-0812">Transmembrane</keyword>
<feature type="transmembrane region" description="Helical" evidence="1">
    <location>
        <begin position="67"/>
        <end position="91"/>
    </location>
</feature>
<feature type="transmembrane region" description="Helical" evidence="1">
    <location>
        <begin position="139"/>
        <end position="158"/>
    </location>
</feature>
<dbReference type="EMBL" id="JBGMEK010000037">
    <property type="protein sequence ID" value="MFA0812287.1"/>
    <property type="molecule type" value="Genomic_DNA"/>
</dbReference>
<gene>
    <name evidence="2" type="ORF">ACCI49_15340</name>
</gene>
<accession>A0ABV4P1Z8</accession>
<comment type="caution">
    <text evidence="2">The sequence shown here is derived from an EMBL/GenBank/DDBJ whole genome shotgun (WGS) entry which is preliminary data.</text>
</comment>
<proteinExistence type="predicted"/>
<evidence type="ECO:0000313" key="3">
    <source>
        <dbReference type="Proteomes" id="UP001569428"/>
    </source>
</evidence>
<keyword evidence="1" id="KW-0472">Membrane</keyword>